<gene>
    <name evidence="7" type="ORF">LRS13_08780</name>
</gene>
<feature type="transmembrane region" description="Helical" evidence="5">
    <location>
        <begin position="219"/>
        <end position="240"/>
    </location>
</feature>
<keyword evidence="4 5" id="KW-0472">Membrane</keyword>
<dbReference type="PANTHER" id="PTHR37422:SF13">
    <property type="entry name" value="LIPOPOLYSACCHARIDE BIOSYNTHESIS PROTEIN PA4999-RELATED"/>
    <property type="match status" value="1"/>
</dbReference>
<dbReference type="Pfam" id="PF04932">
    <property type="entry name" value="Wzy_C"/>
    <property type="match status" value="1"/>
</dbReference>
<keyword evidence="3 5" id="KW-1133">Transmembrane helix</keyword>
<dbReference type="InterPro" id="IPR007016">
    <property type="entry name" value="O-antigen_ligase-rel_domated"/>
</dbReference>
<dbReference type="InterPro" id="IPR051533">
    <property type="entry name" value="WaaL-like"/>
</dbReference>
<evidence type="ECO:0000256" key="2">
    <source>
        <dbReference type="ARBA" id="ARBA00022692"/>
    </source>
</evidence>
<dbReference type="PANTHER" id="PTHR37422">
    <property type="entry name" value="TEICHURONIC ACID BIOSYNTHESIS PROTEIN TUAE"/>
    <property type="match status" value="1"/>
</dbReference>
<evidence type="ECO:0000256" key="1">
    <source>
        <dbReference type="ARBA" id="ARBA00004141"/>
    </source>
</evidence>
<evidence type="ECO:0000256" key="4">
    <source>
        <dbReference type="ARBA" id="ARBA00023136"/>
    </source>
</evidence>
<feature type="transmembrane region" description="Helical" evidence="5">
    <location>
        <begin position="427"/>
        <end position="449"/>
    </location>
</feature>
<feature type="transmembrane region" description="Helical" evidence="5">
    <location>
        <begin position="395"/>
        <end position="415"/>
    </location>
</feature>
<proteinExistence type="predicted"/>
<feature type="domain" description="O-antigen ligase-related" evidence="6">
    <location>
        <begin position="254"/>
        <end position="403"/>
    </location>
</feature>
<keyword evidence="2 5" id="KW-0812">Transmembrane</keyword>
<keyword evidence="8" id="KW-1185">Reference proteome</keyword>
<reference evidence="8" key="1">
    <citation type="submission" date="2021-11" db="EMBL/GenBank/DDBJ databases">
        <title>Cultivation dependent microbiological survey of springs from the worlds oldest radium mine currently devoted to the extraction of radon-saturated water.</title>
        <authorList>
            <person name="Kapinusova G."/>
            <person name="Smrhova T."/>
            <person name="Strejcek M."/>
            <person name="Suman J."/>
            <person name="Jani K."/>
            <person name="Pajer P."/>
            <person name="Uhlik O."/>
        </authorList>
    </citation>
    <scope>NUCLEOTIDE SEQUENCE [LARGE SCALE GENOMIC DNA]</scope>
    <source>
        <strain evidence="8">J379</strain>
    </source>
</reference>
<feature type="transmembrane region" description="Helical" evidence="5">
    <location>
        <begin position="455"/>
        <end position="472"/>
    </location>
</feature>
<comment type="subcellular location">
    <subcellularLocation>
        <location evidence="1">Membrane</location>
        <topology evidence="1">Multi-pass membrane protein</topology>
    </subcellularLocation>
</comment>
<evidence type="ECO:0000259" key="6">
    <source>
        <dbReference type="Pfam" id="PF04932"/>
    </source>
</evidence>
<feature type="transmembrane region" description="Helical" evidence="5">
    <location>
        <begin position="293"/>
        <end position="315"/>
    </location>
</feature>
<feature type="transmembrane region" description="Helical" evidence="5">
    <location>
        <begin position="103"/>
        <end position="120"/>
    </location>
</feature>
<evidence type="ECO:0000256" key="3">
    <source>
        <dbReference type="ARBA" id="ARBA00022989"/>
    </source>
</evidence>
<feature type="transmembrane region" description="Helical" evidence="5">
    <location>
        <begin position="188"/>
        <end position="207"/>
    </location>
</feature>
<dbReference type="PROSITE" id="PS51257">
    <property type="entry name" value="PROKAR_LIPOPROTEIN"/>
    <property type="match status" value="1"/>
</dbReference>
<feature type="transmembrane region" description="Helical" evidence="5">
    <location>
        <begin position="65"/>
        <end position="83"/>
    </location>
</feature>
<protein>
    <recommendedName>
        <fullName evidence="6">O-antigen ligase-related domain-containing protein</fullName>
    </recommendedName>
</protein>
<feature type="transmembrane region" description="Helical" evidence="5">
    <location>
        <begin position="132"/>
        <end position="151"/>
    </location>
</feature>
<evidence type="ECO:0000313" key="8">
    <source>
        <dbReference type="Proteomes" id="UP001058860"/>
    </source>
</evidence>
<evidence type="ECO:0000313" key="7">
    <source>
        <dbReference type="EMBL" id="UUY05597.1"/>
    </source>
</evidence>
<dbReference type="Proteomes" id="UP001058860">
    <property type="component" value="Chromosome"/>
</dbReference>
<name>A0ABY5PLR5_9ACTN</name>
<accession>A0ABY5PLR5</accession>
<dbReference type="RefSeq" id="WP_353866043.1">
    <property type="nucleotide sequence ID" value="NZ_CP088295.1"/>
</dbReference>
<feature type="transmembrane region" description="Helical" evidence="5">
    <location>
        <begin position="270"/>
        <end position="286"/>
    </location>
</feature>
<dbReference type="EMBL" id="CP088295">
    <property type="protein sequence ID" value="UUY05597.1"/>
    <property type="molecule type" value="Genomic_DNA"/>
</dbReference>
<feature type="transmembrane region" description="Helical" evidence="5">
    <location>
        <begin position="25"/>
        <end position="58"/>
    </location>
</feature>
<feature type="transmembrane region" description="Helical" evidence="5">
    <location>
        <begin position="163"/>
        <end position="181"/>
    </location>
</feature>
<evidence type="ECO:0000256" key="5">
    <source>
        <dbReference type="SAM" id="Phobius"/>
    </source>
</evidence>
<sequence>MGTLRLPSLRTPGPLAGADAQLGSIIGLIACGGLLLTLGAVLVAGVIGLVLPLVIVGLLACVRWPALPVGLLVGMTLLIDAYYGELPAPGYPLYNGVAGGFSPWEMLVYLAVGSVVLDCVRRRRLPPMPGLIAIPLLLMAVAFGVGSFVGYTEGAGLKAQIDGLRNVLPVVVVAPLVAAVLPAARVRLVLGVVAAAIGFKALLGLGLTMQRGGPSLDNLIFYEITMNWVFMALVLCVLACRVCGVPLPWWVWVAAGLALLMFVIGLKRALWIGSVAGLGLILVLGLGRVGRRLFIPALAVTGALGWLLFSAGVAVELNGPVAERVSSLNPQKVASNTQDRYRLDERANVWIGIKEQPLLGLGQGVPWRAVEPLGIEHESARDYVHFAVLWFWMKYSFLGALAYVAIMAAVIVMGIRVRRGHPDPLMSALGLGAAASFLALVVAELTVTWTGANPSFTVMTGATIGVLAVLDVERRALSRRAGAAAGDGRGLAAPPR</sequence>
<feature type="transmembrane region" description="Helical" evidence="5">
    <location>
        <begin position="247"/>
        <end position="264"/>
    </location>
</feature>
<organism evidence="7 8">
    <name type="scientific">Svornostia abyssi</name>
    <dbReference type="NCBI Taxonomy" id="2898438"/>
    <lineage>
        <taxon>Bacteria</taxon>
        <taxon>Bacillati</taxon>
        <taxon>Actinomycetota</taxon>
        <taxon>Thermoleophilia</taxon>
        <taxon>Solirubrobacterales</taxon>
        <taxon>Baekduiaceae</taxon>
        <taxon>Svornostia</taxon>
    </lineage>
</organism>